<reference evidence="5" key="1">
    <citation type="journal article" date="2014" name="Genome Announc.">
        <title>Genome sequence and annotation of Acremonium chrysogenum, producer of the beta-lactam antibiotic cephalosporin C.</title>
        <authorList>
            <person name="Terfehr D."/>
            <person name="Dahlmann T.A."/>
            <person name="Specht T."/>
            <person name="Zadra I."/>
            <person name="Kuernsteiner H."/>
            <person name="Kueck U."/>
        </authorList>
    </citation>
    <scope>NUCLEOTIDE SEQUENCE [LARGE SCALE GENOMIC DNA]</scope>
    <source>
        <strain evidence="5">ATCC 11550 / CBS 779.69 / DSM 880 / IAM 14645 / JCM 23072 / IMI 49137</strain>
    </source>
</reference>
<sequence>MRSEHKSSPPTRHYCDYPECGKSFRRAEHLTRHKLNPTSDPETWHAGEAQAKIQPKRSSRTSSAVARNSAYANDGQSSRE</sequence>
<keyword evidence="1" id="KW-0862">Zinc</keyword>
<evidence type="ECO:0000313" key="4">
    <source>
        <dbReference type="EMBL" id="KFH47354.1"/>
    </source>
</evidence>
<dbReference type="InterPro" id="IPR013087">
    <property type="entry name" value="Znf_C2H2_type"/>
</dbReference>
<protein>
    <recommendedName>
        <fullName evidence="3">C2H2-type domain-containing protein</fullName>
    </recommendedName>
</protein>
<keyword evidence="1" id="KW-0863">Zinc-finger</keyword>
<evidence type="ECO:0000256" key="2">
    <source>
        <dbReference type="SAM" id="MobiDB-lite"/>
    </source>
</evidence>
<organism evidence="4 5">
    <name type="scientific">Hapsidospora chrysogenum (strain ATCC 11550 / CBS 779.69 / DSM 880 / IAM 14645 / JCM 23072 / IMI 49137)</name>
    <name type="common">Acremonium chrysogenum</name>
    <dbReference type="NCBI Taxonomy" id="857340"/>
    <lineage>
        <taxon>Eukaryota</taxon>
        <taxon>Fungi</taxon>
        <taxon>Dikarya</taxon>
        <taxon>Ascomycota</taxon>
        <taxon>Pezizomycotina</taxon>
        <taxon>Sordariomycetes</taxon>
        <taxon>Hypocreomycetidae</taxon>
        <taxon>Hypocreales</taxon>
        <taxon>Bionectriaceae</taxon>
        <taxon>Hapsidospora</taxon>
    </lineage>
</organism>
<evidence type="ECO:0000259" key="3">
    <source>
        <dbReference type="PROSITE" id="PS50157"/>
    </source>
</evidence>
<dbReference type="OrthoDB" id="10018191at2759"/>
<gene>
    <name evidence="4" type="ORF">ACRE_017770</name>
</gene>
<dbReference type="Gene3D" id="3.30.160.60">
    <property type="entry name" value="Classic Zinc Finger"/>
    <property type="match status" value="1"/>
</dbReference>
<accession>A0A086TDC2</accession>
<feature type="domain" description="C2H2-type" evidence="3">
    <location>
        <begin position="13"/>
        <end position="50"/>
    </location>
</feature>
<feature type="region of interest" description="Disordered" evidence="2">
    <location>
        <begin position="34"/>
        <end position="80"/>
    </location>
</feature>
<evidence type="ECO:0000256" key="1">
    <source>
        <dbReference type="PROSITE-ProRule" id="PRU00042"/>
    </source>
</evidence>
<dbReference type="EMBL" id="JPKY01000010">
    <property type="protein sequence ID" value="KFH47354.1"/>
    <property type="molecule type" value="Genomic_DNA"/>
</dbReference>
<dbReference type="SUPFAM" id="SSF57667">
    <property type="entry name" value="beta-beta-alpha zinc fingers"/>
    <property type="match status" value="1"/>
</dbReference>
<dbReference type="AlphaFoldDB" id="A0A086TDC2"/>
<dbReference type="InterPro" id="IPR036236">
    <property type="entry name" value="Znf_C2H2_sf"/>
</dbReference>
<dbReference type="Proteomes" id="UP000029964">
    <property type="component" value="Unassembled WGS sequence"/>
</dbReference>
<name>A0A086TDC2_HAPC1</name>
<comment type="caution">
    <text evidence="4">The sequence shown here is derived from an EMBL/GenBank/DDBJ whole genome shotgun (WGS) entry which is preliminary data.</text>
</comment>
<keyword evidence="1" id="KW-0479">Metal-binding</keyword>
<evidence type="ECO:0000313" key="5">
    <source>
        <dbReference type="Proteomes" id="UP000029964"/>
    </source>
</evidence>
<dbReference type="HOGENOM" id="CLU_2589159_0_0_1"/>
<keyword evidence="5" id="KW-1185">Reference proteome</keyword>
<proteinExistence type="predicted"/>
<dbReference type="PROSITE" id="PS50157">
    <property type="entry name" value="ZINC_FINGER_C2H2_2"/>
    <property type="match status" value="1"/>
</dbReference>
<dbReference type="GO" id="GO:0008270">
    <property type="term" value="F:zinc ion binding"/>
    <property type="evidence" value="ECO:0007669"/>
    <property type="project" value="UniProtKB-KW"/>
</dbReference>
<feature type="compositionally biased region" description="Polar residues" evidence="2">
    <location>
        <begin position="60"/>
        <end position="80"/>
    </location>
</feature>